<evidence type="ECO:0008006" key="5">
    <source>
        <dbReference type="Google" id="ProtNLM"/>
    </source>
</evidence>
<organism evidence="3 4">
    <name type="scientific">Microcystis aeruginosa Sj</name>
    <dbReference type="NCBI Taxonomy" id="1979544"/>
    <lineage>
        <taxon>Bacteria</taxon>
        <taxon>Bacillati</taxon>
        <taxon>Cyanobacteriota</taxon>
        <taxon>Cyanophyceae</taxon>
        <taxon>Oscillatoriophycideae</taxon>
        <taxon>Chroococcales</taxon>
        <taxon>Microcystaceae</taxon>
        <taxon>Microcystis</taxon>
    </lineage>
</organism>
<keyword evidence="2" id="KW-1277">Toxin-antitoxin system</keyword>
<evidence type="ECO:0000313" key="4">
    <source>
        <dbReference type="Proteomes" id="UP000248272"/>
    </source>
</evidence>
<dbReference type="Gene3D" id="2.30.30.110">
    <property type="match status" value="1"/>
</dbReference>
<evidence type="ECO:0000256" key="2">
    <source>
        <dbReference type="ARBA" id="ARBA00022649"/>
    </source>
</evidence>
<proteinExistence type="inferred from homology"/>
<sequence length="143" mass="15880">MKGKIVLIQFPFDDLSSSKVRHAYCLTNKIGGYQHIIFALITSRIPENPLRRDIILRSESPDFMISGLRQSSAIRLDHLVTLRSSLIQRELGSLSLKTQTLIIDILSDLIPMVFQVSGHTATIGLSWVTLGESAGKYNLLNGS</sequence>
<dbReference type="Pfam" id="PF02452">
    <property type="entry name" value="PemK_toxin"/>
    <property type="match status" value="1"/>
</dbReference>
<dbReference type="InterPro" id="IPR003477">
    <property type="entry name" value="PemK-like"/>
</dbReference>
<name>A0A2Z6UQD1_MICAE</name>
<dbReference type="SUPFAM" id="SSF50118">
    <property type="entry name" value="Cell growth inhibitor/plasmid maintenance toxic component"/>
    <property type="match status" value="1"/>
</dbReference>
<reference evidence="3 4" key="1">
    <citation type="journal article" date="2018" name="Front. Microbiol.">
        <title>Adaptation of the Freshwater Bloom-Forming Cyanobacterium Microcystis aeruginosa to Brackish Water Is Driven by Recent Horizontal Transfer of Sucrose Genes.</title>
        <authorList>
            <person name="Tanabe Y."/>
            <person name="Hodoki Y."/>
            <person name="Sano T."/>
            <person name="Tada K."/>
            <person name="Watanabe M.M."/>
        </authorList>
    </citation>
    <scope>NUCLEOTIDE SEQUENCE [LARGE SCALE GENOMIC DNA]</scope>
    <source>
        <strain evidence="3 4">Sj</strain>
    </source>
</reference>
<dbReference type="Proteomes" id="UP000248272">
    <property type="component" value="Unassembled WGS sequence"/>
</dbReference>
<protein>
    <recommendedName>
        <fullName evidence="5">PemK-like protein</fullName>
    </recommendedName>
</protein>
<dbReference type="InterPro" id="IPR011067">
    <property type="entry name" value="Plasmid_toxin/cell-grow_inhib"/>
</dbReference>
<comment type="similarity">
    <text evidence="1">Belongs to the PemK/MazF family.</text>
</comment>
<accession>A0A2Z6UQD1</accession>
<evidence type="ECO:0000313" key="3">
    <source>
        <dbReference type="EMBL" id="GBL11399.1"/>
    </source>
</evidence>
<comment type="caution">
    <text evidence="3">The sequence shown here is derived from an EMBL/GenBank/DDBJ whole genome shotgun (WGS) entry which is preliminary data.</text>
</comment>
<dbReference type="EMBL" id="BDSG01000074">
    <property type="protein sequence ID" value="GBL11399.1"/>
    <property type="molecule type" value="Genomic_DNA"/>
</dbReference>
<gene>
    <name evidence="3" type="ORF">MSj_02903</name>
</gene>
<dbReference type="AlphaFoldDB" id="A0A2Z6UQD1"/>
<evidence type="ECO:0000256" key="1">
    <source>
        <dbReference type="ARBA" id="ARBA00007521"/>
    </source>
</evidence>
<dbReference type="GO" id="GO:0003677">
    <property type="term" value="F:DNA binding"/>
    <property type="evidence" value="ECO:0007669"/>
    <property type="project" value="InterPro"/>
</dbReference>